<dbReference type="EMBL" id="VWRR01000002">
    <property type="protein sequence ID" value="KAF6004912.1"/>
    <property type="molecule type" value="Genomic_DNA"/>
</dbReference>
<evidence type="ECO:0008006" key="3">
    <source>
        <dbReference type="Google" id="ProtNLM"/>
    </source>
</evidence>
<reference evidence="1 2" key="1">
    <citation type="journal article" date="2020" name="J. Phycol.">
        <title>Comparative genome analysis reveals Cyanidiococcus gen. nov., a new extremophilic red algal genus sister to Cyanidioschyzon (Cyanidioschyzonaceae, Rhodophyta).</title>
        <authorList>
            <person name="Liu S.-L."/>
            <person name="Chiang Y.-R."/>
            <person name="Yoon H.S."/>
            <person name="Fu H.-Y."/>
        </authorList>
    </citation>
    <scope>NUCLEOTIDE SEQUENCE [LARGE SCALE GENOMIC DNA]</scope>
    <source>
        <strain evidence="1 2">THAL066</strain>
    </source>
</reference>
<dbReference type="OrthoDB" id="9989223at2759"/>
<organism evidence="1 2">
    <name type="scientific">Cyanidiococcus yangmingshanensis</name>
    <dbReference type="NCBI Taxonomy" id="2690220"/>
    <lineage>
        <taxon>Eukaryota</taxon>
        <taxon>Rhodophyta</taxon>
        <taxon>Bangiophyceae</taxon>
        <taxon>Cyanidiales</taxon>
        <taxon>Cyanidiaceae</taxon>
        <taxon>Cyanidiococcus</taxon>
    </lineage>
</organism>
<dbReference type="PANTHER" id="PTHR47200">
    <property type="entry name" value="THYLAKOID LUMENAL 15 KDA PROTEIN 1, CHLOROPLASTIC"/>
    <property type="match status" value="1"/>
</dbReference>
<dbReference type="Proteomes" id="UP000530660">
    <property type="component" value="Unassembled WGS sequence"/>
</dbReference>
<protein>
    <recommendedName>
        <fullName evidence="3">Pentapeptide repeat-containing protein</fullName>
    </recommendedName>
</protein>
<evidence type="ECO:0000313" key="2">
    <source>
        <dbReference type="Proteomes" id="UP000530660"/>
    </source>
</evidence>
<dbReference type="SUPFAM" id="SSF141571">
    <property type="entry name" value="Pentapeptide repeat-like"/>
    <property type="match status" value="1"/>
</dbReference>
<keyword evidence="2" id="KW-1185">Reference proteome</keyword>
<evidence type="ECO:0000313" key="1">
    <source>
        <dbReference type="EMBL" id="KAF6004912.1"/>
    </source>
</evidence>
<dbReference type="AlphaFoldDB" id="A0A7J7IP42"/>
<dbReference type="Pfam" id="PF00805">
    <property type="entry name" value="Pentapeptide"/>
    <property type="match status" value="1"/>
</dbReference>
<name>A0A7J7IP42_9RHOD</name>
<dbReference type="Gene3D" id="2.160.20.80">
    <property type="entry name" value="E3 ubiquitin-protein ligase SopA"/>
    <property type="match status" value="1"/>
</dbReference>
<proteinExistence type="predicted"/>
<sequence length="204" mass="21657">MKRKMAELKEGINSRWHWLSSRLANAESVAFTTTIAFVSATGVCLRRRSRLGGLYVSSRAVRVSSRGRHGGRMVALLETLVPARVPAAQPSGLAGCGQQRPRLFDLVAALLGVCLICALPTEVSAISGGGLDYAGQQLSGQDLSKQKLAQKDFSGAICRGASFAGSDLSGARFFKADLTEADFHDAQLTGASLEQTVLRGQHLP</sequence>
<dbReference type="InterPro" id="IPR044213">
    <property type="entry name" value="At2g44920-like"/>
</dbReference>
<accession>A0A7J7IP42</accession>
<comment type="caution">
    <text evidence="1">The sequence shown here is derived from an EMBL/GenBank/DDBJ whole genome shotgun (WGS) entry which is preliminary data.</text>
</comment>
<dbReference type="PANTHER" id="PTHR47200:SF2">
    <property type="entry name" value="THYLAKOID LUMENAL 15 KDA PROTEIN 1, CHLOROPLASTIC"/>
    <property type="match status" value="1"/>
</dbReference>
<dbReference type="InterPro" id="IPR001646">
    <property type="entry name" value="5peptide_repeat"/>
</dbReference>
<gene>
    <name evidence="1" type="ORF">F1559_004019</name>
</gene>